<dbReference type="AlphaFoldDB" id="A0A7G5IK20"/>
<keyword evidence="1" id="KW-0812">Transmembrane</keyword>
<sequence length="120" mass="12952">MTIEMLRIATDAAIGIGLVVSLSVHGLVWQRLRRLKVDAEPIRLMVAELNAASDHCNDSTARLLAAQISTEAILTLSSRCETSLAELREVVAVANSVADRIDMACAAAHLARRDLELCKS</sequence>
<feature type="transmembrane region" description="Helical" evidence="1">
    <location>
        <begin position="12"/>
        <end position="29"/>
    </location>
</feature>
<dbReference type="Proteomes" id="UP000515292">
    <property type="component" value="Chromosome"/>
</dbReference>
<keyword evidence="3" id="KW-1185">Reference proteome</keyword>
<organism evidence="2 3">
    <name type="scientific">Sandaracinobacteroides saxicola</name>
    <dbReference type="NCBI Taxonomy" id="2759707"/>
    <lineage>
        <taxon>Bacteria</taxon>
        <taxon>Pseudomonadati</taxon>
        <taxon>Pseudomonadota</taxon>
        <taxon>Alphaproteobacteria</taxon>
        <taxon>Sphingomonadales</taxon>
        <taxon>Sphingosinicellaceae</taxon>
        <taxon>Sandaracinobacteroides</taxon>
    </lineage>
</organism>
<evidence type="ECO:0000313" key="3">
    <source>
        <dbReference type="Proteomes" id="UP000515292"/>
    </source>
</evidence>
<keyword evidence="1" id="KW-0472">Membrane</keyword>
<keyword evidence="1" id="KW-1133">Transmembrane helix</keyword>
<proteinExistence type="predicted"/>
<dbReference type="EMBL" id="CP059851">
    <property type="protein sequence ID" value="QMW23712.1"/>
    <property type="molecule type" value="Genomic_DNA"/>
</dbReference>
<evidence type="ECO:0000313" key="2">
    <source>
        <dbReference type="EMBL" id="QMW23712.1"/>
    </source>
</evidence>
<accession>A0A7G5IK20</accession>
<evidence type="ECO:0000256" key="1">
    <source>
        <dbReference type="SAM" id="Phobius"/>
    </source>
</evidence>
<gene>
    <name evidence="2" type="ORF">H3309_04280</name>
</gene>
<name>A0A7G5IK20_9SPHN</name>
<reference evidence="2 3" key="1">
    <citation type="submission" date="2020-07" db="EMBL/GenBank/DDBJ databases">
        <title>Complete genome sequence for Sandaracinobacter sp. M6.</title>
        <authorList>
            <person name="Tang Y."/>
            <person name="Liu Q."/>
            <person name="Guo Z."/>
            <person name="Lei P."/>
            <person name="Huang B."/>
        </authorList>
    </citation>
    <scope>NUCLEOTIDE SEQUENCE [LARGE SCALE GENOMIC DNA]</scope>
    <source>
        <strain evidence="2 3">M6</strain>
    </source>
</reference>
<dbReference type="RefSeq" id="WP_182297535.1">
    <property type="nucleotide sequence ID" value="NZ_CP059851.1"/>
</dbReference>
<dbReference type="KEGG" id="sand:H3309_04280"/>
<protein>
    <submittedName>
        <fullName evidence="2">Uncharacterized protein</fullName>
    </submittedName>
</protein>